<evidence type="ECO:0000313" key="2">
    <source>
        <dbReference type="Proteomes" id="UP000011776"/>
    </source>
</evidence>
<organism evidence="1 2">
    <name type="scientific">Leptospira interrogans serovar Grippotyphosa str. LT2186</name>
    <dbReference type="NCBI Taxonomy" id="1001599"/>
    <lineage>
        <taxon>Bacteria</taxon>
        <taxon>Pseudomonadati</taxon>
        <taxon>Spirochaetota</taxon>
        <taxon>Spirochaetia</taxon>
        <taxon>Leptospirales</taxon>
        <taxon>Leptospiraceae</taxon>
        <taxon>Leptospira</taxon>
    </lineage>
</organism>
<reference evidence="1 2" key="1">
    <citation type="submission" date="2013-02" db="EMBL/GenBank/DDBJ databases">
        <authorList>
            <person name="Harkins D.M."/>
            <person name="Durkin A.S."/>
            <person name="Brinkac L.M."/>
            <person name="Haft D.H."/>
            <person name="Selengut J.D."/>
            <person name="Sanka R."/>
            <person name="DePew J."/>
            <person name="Purushe J."/>
            <person name="Tulsiani S.M."/>
            <person name="Graham G.C."/>
            <person name="Burns M.-A."/>
            <person name="Dohnt M.F."/>
            <person name="Smythe L.D."/>
            <person name="McKay D.B."/>
            <person name="Craig S.B."/>
            <person name="Vinetz J.M."/>
            <person name="Sutton G.G."/>
            <person name="Nierman W.C."/>
            <person name="Fouts D.E."/>
        </authorList>
    </citation>
    <scope>NUCLEOTIDE SEQUENCE [LARGE SCALE GENOMIC DNA]</scope>
    <source>
        <strain evidence="1 2">LT2186</strain>
    </source>
</reference>
<proteinExistence type="predicted"/>
<dbReference type="EMBL" id="AFME02000116">
    <property type="protein sequence ID" value="EMG12162.1"/>
    <property type="molecule type" value="Genomic_DNA"/>
</dbReference>
<evidence type="ECO:0000313" key="1">
    <source>
        <dbReference type="EMBL" id="EMG12162.1"/>
    </source>
</evidence>
<protein>
    <submittedName>
        <fullName evidence="1">Uncharacterized protein</fullName>
    </submittedName>
</protein>
<comment type="caution">
    <text evidence="1">The sequence shown here is derived from an EMBL/GenBank/DDBJ whole genome shotgun (WGS) entry which is preliminary data.</text>
</comment>
<dbReference type="AlphaFoldDB" id="M3I8M4"/>
<sequence length="119" mass="13622">MPSLENSNDGRRARGKRLPLQIRNRIKPIEGKTSLRAIAKAYSVNQGDLSRTAYGDRKTPHLIQILEMEFNLPIEEIRAIFQKARETRNAFQKQQVENGIKISQSEETKAILKNMGFRG</sequence>
<name>M3I8M4_LEPIR</name>
<gene>
    <name evidence="1" type="ORF">LEP1GSC151_2779</name>
</gene>
<dbReference type="Proteomes" id="UP000011776">
    <property type="component" value="Unassembled WGS sequence"/>
</dbReference>
<dbReference type="BioCyc" id="LINT1001599:G11K9-507-MONOMER"/>
<accession>M3I8M4</accession>